<proteinExistence type="predicted"/>
<organism evidence="1 2">
    <name type="scientific">Auriscalpium vulgare</name>
    <dbReference type="NCBI Taxonomy" id="40419"/>
    <lineage>
        <taxon>Eukaryota</taxon>
        <taxon>Fungi</taxon>
        <taxon>Dikarya</taxon>
        <taxon>Basidiomycota</taxon>
        <taxon>Agaricomycotina</taxon>
        <taxon>Agaricomycetes</taxon>
        <taxon>Russulales</taxon>
        <taxon>Auriscalpiaceae</taxon>
        <taxon>Auriscalpium</taxon>
    </lineage>
</organism>
<gene>
    <name evidence="1" type="ORF">FA95DRAFT_1532196</name>
</gene>
<protein>
    <submittedName>
        <fullName evidence="1">Uncharacterized protein</fullName>
    </submittedName>
</protein>
<evidence type="ECO:0000313" key="1">
    <source>
        <dbReference type="EMBL" id="KAI0052853.1"/>
    </source>
</evidence>
<dbReference type="EMBL" id="MU275843">
    <property type="protein sequence ID" value="KAI0052853.1"/>
    <property type="molecule type" value="Genomic_DNA"/>
</dbReference>
<evidence type="ECO:0000313" key="2">
    <source>
        <dbReference type="Proteomes" id="UP000814033"/>
    </source>
</evidence>
<sequence length="200" mass="21143">MRRRRPAISHLSPSPFVACIESVPMVDNSALTLPDVRRVVTGHTGDGAATIQSDTAITSMVEPGFPGVKTVPLWTVEGMPGNDNNLKLDGTSREIPASTLGLVLPNGANFRFTDLAPGSSTPLHRTSSVDLNILISGELVAITEDGSERCLSTPGDTLINQGTMHAWRNPGKTWTRWATVLVDAAPVVINGQSLGVAVKP</sequence>
<keyword evidence="2" id="KW-1185">Reference proteome</keyword>
<name>A0ACB8SAM8_9AGAM</name>
<reference evidence="1" key="1">
    <citation type="submission" date="2021-02" db="EMBL/GenBank/DDBJ databases">
        <authorList>
            <consortium name="DOE Joint Genome Institute"/>
            <person name="Ahrendt S."/>
            <person name="Looney B.P."/>
            <person name="Miyauchi S."/>
            <person name="Morin E."/>
            <person name="Drula E."/>
            <person name="Courty P.E."/>
            <person name="Chicoki N."/>
            <person name="Fauchery L."/>
            <person name="Kohler A."/>
            <person name="Kuo A."/>
            <person name="Labutti K."/>
            <person name="Pangilinan J."/>
            <person name="Lipzen A."/>
            <person name="Riley R."/>
            <person name="Andreopoulos W."/>
            <person name="He G."/>
            <person name="Johnson J."/>
            <person name="Barry K.W."/>
            <person name="Grigoriev I.V."/>
            <person name="Nagy L."/>
            <person name="Hibbett D."/>
            <person name="Henrissat B."/>
            <person name="Matheny P.B."/>
            <person name="Labbe J."/>
            <person name="Martin F."/>
        </authorList>
    </citation>
    <scope>NUCLEOTIDE SEQUENCE</scope>
    <source>
        <strain evidence="1">FP105234-sp</strain>
    </source>
</reference>
<accession>A0ACB8SAM8</accession>
<comment type="caution">
    <text evidence="1">The sequence shown here is derived from an EMBL/GenBank/DDBJ whole genome shotgun (WGS) entry which is preliminary data.</text>
</comment>
<reference evidence="1" key="2">
    <citation type="journal article" date="2022" name="New Phytol.">
        <title>Evolutionary transition to the ectomycorrhizal habit in the genomes of a hyperdiverse lineage of mushroom-forming fungi.</title>
        <authorList>
            <person name="Looney B."/>
            <person name="Miyauchi S."/>
            <person name="Morin E."/>
            <person name="Drula E."/>
            <person name="Courty P.E."/>
            <person name="Kohler A."/>
            <person name="Kuo A."/>
            <person name="LaButti K."/>
            <person name="Pangilinan J."/>
            <person name="Lipzen A."/>
            <person name="Riley R."/>
            <person name="Andreopoulos W."/>
            <person name="He G."/>
            <person name="Johnson J."/>
            <person name="Nolan M."/>
            <person name="Tritt A."/>
            <person name="Barry K.W."/>
            <person name="Grigoriev I.V."/>
            <person name="Nagy L.G."/>
            <person name="Hibbett D."/>
            <person name="Henrissat B."/>
            <person name="Matheny P.B."/>
            <person name="Labbe J."/>
            <person name="Martin F.M."/>
        </authorList>
    </citation>
    <scope>NUCLEOTIDE SEQUENCE</scope>
    <source>
        <strain evidence="1">FP105234-sp</strain>
    </source>
</reference>
<dbReference type="Proteomes" id="UP000814033">
    <property type="component" value="Unassembled WGS sequence"/>
</dbReference>